<reference evidence="1" key="1">
    <citation type="submission" date="2022-06" db="EMBL/GenBank/DDBJ databases">
        <title>Complete genome sequences of two strains of the flax pathogen Septoria linicola.</title>
        <authorList>
            <person name="Lapalu N."/>
            <person name="Simon A."/>
            <person name="Demenou B."/>
            <person name="Paumier D."/>
            <person name="Guillot M.-P."/>
            <person name="Gout L."/>
            <person name="Valade R."/>
        </authorList>
    </citation>
    <scope>NUCLEOTIDE SEQUENCE</scope>
    <source>
        <strain evidence="1">SE15195</strain>
    </source>
</reference>
<dbReference type="InterPro" id="IPR029058">
    <property type="entry name" value="AB_hydrolase_fold"/>
</dbReference>
<dbReference type="Gene3D" id="3.40.50.1820">
    <property type="entry name" value="alpha/beta hydrolase"/>
    <property type="match status" value="1"/>
</dbReference>
<dbReference type="AlphaFoldDB" id="A0A9Q9B5L2"/>
<dbReference type="PANTHER" id="PTHR37017:SF11">
    <property type="entry name" value="ESTERASE_LIPASE_THIOESTERASE DOMAIN-CONTAINING PROTEIN"/>
    <property type="match status" value="1"/>
</dbReference>
<accession>A0A9Q9B5L2</accession>
<sequence>MDPVQAKKWSEMLRPQAWRTVMGEKTTYEAYRDFDCWCLVCVRDQAFPYEAQKALVQAAKEKGARISMETLDEAEHTPFIGKNMHKTIDFILSVVDKELNG</sequence>
<evidence type="ECO:0000313" key="1">
    <source>
        <dbReference type="EMBL" id="USW57576.1"/>
    </source>
</evidence>
<dbReference type="Proteomes" id="UP001056384">
    <property type="component" value="Chromosome 10"/>
</dbReference>
<proteinExistence type="predicted"/>
<dbReference type="GO" id="GO:0016787">
    <property type="term" value="F:hydrolase activity"/>
    <property type="evidence" value="ECO:0007669"/>
    <property type="project" value="UniProtKB-KW"/>
</dbReference>
<evidence type="ECO:0000313" key="2">
    <source>
        <dbReference type="Proteomes" id="UP001056384"/>
    </source>
</evidence>
<dbReference type="InterPro" id="IPR052897">
    <property type="entry name" value="Sec-Metab_Biosynth_Hydrolase"/>
</dbReference>
<dbReference type="EMBL" id="CP099427">
    <property type="protein sequence ID" value="USW57576.1"/>
    <property type="molecule type" value="Genomic_DNA"/>
</dbReference>
<dbReference type="PANTHER" id="PTHR37017">
    <property type="entry name" value="AB HYDROLASE-1 DOMAIN-CONTAINING PROTEIN-RELATED"/>
    <property type="match status" value="1"/>
</dbReference>
<dbReference type="OrthoDB" id="408373at2759"/>
<protein>
    <submittedName>
        <fullName evidence="1">Alpha/Beta hydrolase</fullName>
    </submittedName>
</protein>
<name>A0A9Q9B5L2_9PEZI</name>
<keyword evidence="2" id="KW-1185">Reference proteome</keyword>
<keyword evidence="1" id="KW-0378">Hydrolase</keyword>
<organism evidence="1 2">
    <name type="scientific">Septoria linicola</name>
    <dbReference type="NCBI Taxonomy" id="215465"/>
    <lineage>
        <taxon>Eukaryota</taxon>
        <taxon>Fungi</taxon>
        <taxon>Dikarya</taxon>
        <taxon>Ascomycota</taxon>
        <taxon>Pezizomycotina</taxon>
        <taxon>Dothideomycetes</taxon>
        <taxon>Dothideomycetidae</taxon>
        <taxon>Mycosphaerellales</taxon>
        <taxon>Mycosphaerellaceae</taxon>
        <taxon>Septoria</taxon>
    </lineage>
</organism>
<gene>
    <name evidence="1" type="ORF">Slin15195_G108950</name>
</gene>